<dbReference type="GO" id="GO:0005886">
    <property type="term" value="C:plasma membrane"/>
    <property type="evidence" value="ECO:0007669"/>
    <property type="project" value="UniProtKB-SubCell"/>
</dbReference>
<proteinExistence type="predicted"/>
<feature type="transmembrane region" description="Helical" evidence="5">
    <location>
        <begin position="189"/>
        <end position="210"/>
    </location>
</feature>
<reference evidence="6" key="1">
    <citation type="submission" date="2020-11" db="EMBL/GenBank/DDBJ databases">
        <title>Carbohydrate-dependent, anaerobic sulfur respiration: A novel catabolism in halophilic archaea.</title>
        <authorList>
            <person name="Sorokin D.Y."/>
            <person name="Messina E."/>
            <person name="Smedile F."/>
            <person name="La Cono V."/>
            <person name="Hallsworth J.E."/>
            <person name="Yakimov M.M."/>
        </authorList>
    </citation>
    <scope>NUCLEOTIDE SEQUENCE</scope>
    <source>
        <strain evidence="6">HSR12-1</strain>
    </source>
</reference>
<feature type="transmembrane region" description="Helical" evidence="5">
    <location>
        <begin position="261"/>
        <end position="281"/>
    </location>
</feature>
<feature type="transmembrane region" description="Helical" evidence="5">
    <location>
        <begin position="35"/>
        <end position="58"/>
    </location>
</feature>
<keyword evidence="2 5" id="KW-0812">Transmembrane</keyword>
<sequence length="311" mass="33103">MASEPRNWEGAAEPTVTGGSFAGGVLRRSRRAWHVLEYSSVYLALIAALKVFVVIFVLSLPVTLAPLIGALVTFAVYANDRLVDLSDDTVLRPRRAAFVRRYRRILYVTAAMAYGIAVALSVLGGPLAFGLTLLPGVVWLSYAIEWIRVGGVGFERLKEVPFVSSVLVATAWSVPVVLLPIAFSDAQLTPAAVLLFVYFALTTLVSTEIANVRDVESDRASGVETVPTILGVERTRTVLYGFAALTVAVLGYGVSRSYLTLFEAAILSAGVLTLVAGISLLGRAEDRAALTVGAECSPVPVFVLLVVTSAL</sequence>
<accession>A0A897N0L0</accession>
<feature type="transmembrane region" description="Helical" evidence="5">
    <location>
        <begin position="288"/>
        <end position="310"/>
    </location>
</feature>
<feature type="transmembrane region" description="Helical" evidence="5">
    <location>
        <begin position="64"/>
        <end position="83"/>
    </location>
</feature>
<dbReference type="GO" id="GO:0016765">
    <property type="term" value="F:transferase activity, transferring alkyl or aryl (other than methyl) groups"/>
    <property type="evidence" value="ECO:0007669"/>
    <property type="project" value="InterPro"/>
</dbReference>
<evidence type="ECO:0000313" key="6">
    <source>
        <dbReference type="EMBL" id="QSG04873.1"/>
    </source>
</evidence>
<evidence type="ECO:0000256" key="1">
    <source>
        <dbReference type="ARBA" id="ARBA00004651"/>
    </source>
</evidence>
<comment type="subcellular location">
    <subcellularLocation>
        <location evidence="1">Cell membrane</location>
        <topology evidence="1">Multi-pass membrane protein</topology>
    </subcellularLocation>
</comment>
<evidence type="ECO:0000313" key="7">
    <source>
        <dbReference type="Proteomes" id="UP000663525"/>
    </source>
</evidence>
<organism evidence="6 7">
    <name type="scientific">Halapricum desulfuricans</name>
    <dbReference type="NCBI Taxonomy" id="2841257"/>
    <lineage>
        <taxon>Archaea</taxon>
        <taxon>Methanobacteriati</taxon>
        <taxon>Methanobacteriota</taxon>
        <taxon>Stenosarchaea group</taxon>
        <taxon>Halobacteria</taxon>
        <taxon>Halobacteriales</taxon>
        <taxon>Haloarculaceae</taxon>
        <taxon>Halapricum</taxon>
    </lineage>
</organism>
<dbReference type="EMBL" id="CP064787">
    <property type="protein sequence ID" value="QSG04873.1"/>
    <property type="molecule type" value="Genomic_DNA"/>
</dbReference>
<dbReference type="AlphaFoldDB" id="A0A897N0L0"/>
<dbReference type="Proteomes" id="UP000663525">
    <property type="component" value="Chromosome"/>
</dbReference>
<keyword evidence="3 5" id="KW-1133">Transmembrane helix</keyword>
<name>A0A897N0L0_9EURY</name>
<gene>
    <name evidence="6" type="primary">ubiA</name>
    <name evidence="6" type="ORF">HSR121_0518</name>
</gene>
<evidence type="ECO:0000256" key="4">
    <source>
        <dbReference type="ARBA" id="ARBA00023136"/>
    </source>
</evidence>
<dbReference type="GeneID" id="68854165"/>
<keyword evidence="4 5" id="KW-0472">Membrane</keyword>
<keyword evidence="6" id="KW-0808">Transferase</keyword>
<dbReference type="Pfam" id="PF01040">
    <property type="entry name" value="UbiA"/>
    <property type="match status" value="1"/>
</dbReference>
<feature type="transmembrane region" description="Helical" evidence="5">
    <location>
        <begin position="104"/>
        <end position="123"/>
    </location>
</feature>
<dbReference type="InterPro" id="IPR000537">
    <property type="entry name" value="UbiA_prenyltransferase"/>
</dbReference>
<feature type="transmembrane region" description="Helical" evidence="5">
    <location>
        <begin position="129"/>
        <end position="148"/>
    </location>
</feature>
<evidence type="ECO:0000256" key="5">
    <source>
        <dbReference type="SAM" id="Phobius"/>
    </source>
</evidence>
<protein>
    <submittedName>
        <fullName evidence="6">4-hydroxybenzoate polyprenyltransferase or related prenyltransferase</fullName>
    </submittedName>
</protein>
<feature type="transmembrane region" description="Helical" evidence="5">
    <location>
        <begin position="160"/>
        <end position="183"/>
    </location>
</feature>
<evidence type="ECO:0000256" key="3">
    <source>
        <dbReference type="ARBA" id="ARBA00022989"/>
    </source>
</evidence>
<dbReference type="RefSeq" id="WP_229114339.1">
    <property type="nucleotide sequence ID" value="NZ_CP064787.1"/>
</dbReference>
<evidence type="ECO:0000256" key="2">
    <source>
        <dbReference type="ARBA" id="ARBA00022692"/>
    </source>
</evidence>
<feature type="transmembrane region" description="Helical" evidence="5">
    <location>
        <begin position="237"/>
        <end position="255"/>
    </location>
</feature>